<dbReference type="InterPro" id="IPR050469">
    <property type="entry name" value="Diguanylate_Cyclase"/>
</dbReference>
<name>A0A848HMX3_9BURK</name>
<reference evidence="4 5" key="1">
    <citation type="submission" date="2020-04" db="EMBL/GenBank/DDBJ databases">
        <title>Massilia sp. RP-1-19 isolated from soil.</title>
        <authorList>
            <person name="Dahal R.H."/>
        </authorList>
    </citation>
    <scope>NUCLEOTIDE SEQUENCE [LARGE SCALE GENOMIC DNA]</scope>
    <source>
        <strain evidence="4 5">RP-1-19</strain>
    </source>
</reference>
<gene>
    <name evidence="4" type="ORF">HHL21_02025</name>
</gene>
<dbReference type="InterPro" id="IPR029787">
    <property type="entry name" value="Nucleotide_cyclase"/>
</dbReference>
<proteinExistence type="predicted"/>
<dbReference type="InterPro" id="IPR000160">
    <property type="entry name" value="GGDEF_dom"/>
</dbReference>
<organism evidence="4 5">
    <name type="scientific">Massilia polaris</name>
    <dbReference type="NCBI Taxonomy" id="2728846"/>
    <lineage>
        <taxon>Bacteria</taxon>
        <taxon>Pseudomonadati</taxon>
        <taxon>Pseudomonadota</taxon>
        <taxon>Betaproteobacteria</taxon>
        <taxon>Burkholderiales</taxon>
        <taxon>Oxalobacteraceae</taxon>
        <taxon>Telluria group</taxon>
        <taxon>Massilia</taxon>
    </lineage>
</organism>
<dbReference type="InterPro" id="IPR043128">
    <property type="entry name" value="Rev_trsase/Diguanyl_cyclase"/>
</dbReference>
<accession>A0A848HMX3</accession>
<dbReference type="Pfam" id="PF00990">
    <property type="entry name" value="GGDEF"/>
    <property type="match status" value="1"/>
</dbReference>
<sequence length="136" mass="14661">MSSVYNWQLLATVPCPAHEPANRYLKRVARALDQAAWRTRDLCARLGGEEFVLILLATGEASALNVAERCRKILARENIPHAGAAEAEASLVTVSMGVGTTAPGAHDDAGAFLDMVDRRLYRAKAEGRDRAWSAAA</sequence>
<dbReference type="AlphaFoldDB" id="A0A848HMX3"/>
<evidence type="ECO:0000259" key="3">
    <source>
        <dbReference type="PROSITE" id="PS50887"/>
    </source>
</evidence>
<dbReference type="Gene3D" id="3.30.70.270">
    <property type="match status" value="1"/>
</dbReference>
<dbReference type="SUPFAM" id="SSF55073">
    <property type="entry name" value="Nucleotide cyclase"/>
    <property type="match status" value="1"/>
</dbReference>
<evidence type="ECO:0000256" key="2">
    <source>
        <dbReference type="ARBA" id="ARBA00034247"/>
    </source>
</evidence>
<dbReference type="CDD" id="cd01949">
    <property type="entry name" value="GGDEF"/>
    <property type="match status" value="1"/>
</dbReference>
<comment type="caution">
    <text evidence="4">The sequence shown here is derived from an EMBL/GenBank/DDBJ whole genome shotgun (WGS) entry which is preliminary data.</text>
</comment>
<evidence type="ECO:0000313" key="4">
    <source>
        <dbReference type="EMBL" id="NML59878.1"/>
    </source>
</evidence>
<evidence type="ECO:0000313" key="5">
    <source>
        <dbReference type="Proteomes" id="UP000583752"/>
    </source>
</evidence>
<feature type="domain" description="GGDEF" evidence="3">
    <location>
        <begin position="1"/>
        <end position="136"/>
    </location>
</feature>
<dbReference type="PROSITE" id="PS50887">
    <property type="entry name" value="GGDEF"/>
    <property type="match status" value="1"/>
</dbReference>
<dbReference type="PANTHER" id="PTHR45138:SF9">
    <property type="entry name" value="DIGUANYLATE CYCLASE DGCM-RELATED"/>
    <property type="match status" value="1"/>
</dbReference>
<protein>
    <recommendedName>
        <fullName evidence="1">diguanylate cyclase</fullName>
        <ecNumber evidence="1">2.7.7.65</ecNumber>
    </recommendedName>
</protein>
<dbReference type="Proteomes" id="UP000583752">
    <property type="component" value="Unassembled WGS sequence"/>
</dbReference>
<dbReference type="GO" id="GO:1902201">
    <property type="term" value="P:negative regulation of bacterial-type flagellum-dependent cell motility"/>
    <property type="evidence" value="ECO:0007669"/>
    <property type="project" value="TreeGrafter"/>
</dbReference>
<dbReference type="EC" id="2.7.7.65" evidence="1"/>
<keyword evidence="5" id="KW-1185">Reference proteome</keyword>
<dbReference type="GO" id="GO:0005886">
    <property type="term" value="C:plasma membrane"/>
    <property type="evidence" value="ECO:0007669"/>
    <property type="project" value="TreeGrafter"/>
</dbReference>
<dbReference type="NCBIfam" id="TIGR00254">
    <property type="entry name" value="GGDEF"/>
    <property type="match status" value="1"/>
</dbReference>
<dbReference type="GO" id="GO:0052621">
    <property type="term" value="F:diguanylate cyclase activity"/>
    <property type="evidence" value="ECO:0007669"/>
    <property type="project" value="UniProtKB-EC"/>
</dbReference>
<dbReference type="EMBL" id="JABBGG010000001">
    <property type="protein sequence ID" value="NML59878.1"/>
    <property type="molecule type" value="Genomic_DNA"/>
</dbReference>
<evidence type="ECO:0000256" key="1">
    <source>
        <dbReference type="ARBA" id="ARBA00012528"/>
    </source>
</evidence>
<dbReference type="PANTHER" id="PTHR45138">
    <property type="entry name" value="REGULATORY COMPONENTS OF SENSORY TRANSDUCTION SYSTEM"/>
    <property type="match status" value="1"/>
</dbReference>
<dbReference type="SMART" id="SM00267">
    <property type="entry name" value="GGDEF"/>
    <property type="match status" value="1"/>
</dbReference>
<dbReference type="GO" id="GO:0043709">
    <property type="term" value="P:cell adhesion involved in single-species biofilm formation"/>
    <property type="evidence" value="ECO:0007669"/>
    <property type="project" value="TreeGrafter"/>
</dbReference>
<comment type="catalytic activity">
    <reaction evidence="2">
        <text>2 GTP = 3',3'-c-di-GMP + 2 diphosphate</text>
        <dbReference type="Rhea" id="RHEA:24898"/>
        <dbReference type="ChEBI" id="CHEBI:33019"/>
        <dbReference type="ChEBI" id="CHEBI:37565"/>
        <dbReference type="ChEBI" id="CHEBI:58805"/>
        <dbReference type="EC" id="2.7.7.65"/>
    </reaction>
</comment>